<dbReference type="GO" id="GO:0008360">
    <property type="term" value="P:regulation of cell shape"/>
    <property type="evidence" value="ECO:0007669"/>
    <property type="project" value="UniProtKB-UniRule"/>
</dbReference>
<evidence type="ECO:0000256" key="3">
    <source>
        <dbReference type="ARBA" id="ARBA00022676"/>
    </source>
</evidence>
<dbReference type="AlphaFoldDB" id="A0A2K8UFM6"/>
<dbReference type="KEGG" id="tsy:THSYN_27745"/>
<feature type="active site" description="Nucleophile" evidence="9">
    <location>
        <position position="225"/>
    </location>
</feature>
<dbReference type="InterPro" id="IPR005490">
    <property type="entry name" value="LD_TPept_cat_dom"/>
</dbReference>
<dbReference type="InterPro" id="IPR050979">
    <property type="entry name" value="LD-transpeptidase"/>
</dbReference>
<dbReference type="GO" id="GO:0071555">
    <property type="term" value="P:cell wall organization"/>
    <property type="evidence" value="ECO:0007669"/>
    <property type="project" value="UniProtKB-UniRule"/>
</dbReference>
<evidence type="ECO:0000256" key="1">
    <source>
        <dbReference type="ARBA" id="ARBA00004752"/>
    </source>
</evidence>
<dbReference type="Pfam" id="PF03734">
    <property type="entry name" value="YkuD"/>
    <property type="match status" value="1"/>
</dbReference>
<feature type="active site" description="Proton donor/acceptor" evidence="9">
    <location>
        <position position="209"/>
    </location>
</feature>
<dbReference type="CDD" id="cd16913">
    <property type="entry name" value="YkuD_like"/>
    <property type="match status" value="1"/>
</dbReference>
<comment type="similarity">
    <text evidence="2">Belongs to the YkuD family.</text>
</comment>
<dbReference type="InterPro" id="IPR038063">
    <property type="entry name" value="Transpep_catalytic_dom"/>
</dbReference>
<evidence type="ECO:0000256" key="7">
    <source>
        <dbReference type="ARBA" id="ARBA00022984"/>
    </source>
</evidence>
<dbReference type="PANTHER" id="PTHR30582:SF24">
    <property type="entry name" value="L,D-TRANSPEPTIDASE ERFK_SRFK-RELATED"/>
    <property type="match status" value="1"/>
</dbReference>
<evidence type="ECO:0000313" key="11">
    <source>
        <dbReference type="EMBL" id="AUB84356.1"/>
    </source>
</evidence>
<evidence type="ECO:0000313" key="12">
    <source>
        <dbReference type="Proteomes" id="UP000232638"/>
    </source>
</evidence>
<comment type="pathway">
    <text evidence="1 9">Cell wall biogenesis; peptidoglycan biosynthesis.</text>
</comment>
<keyword evidence="3" id="KW-0328">Glycosyltransferase</keyword>
<dbReference type="RefSeq" id="WP_100922012.1">
    <property type="nucleotide sequence ID" value="NZ_CP020370.1"/>
</dbReference>
<dbReference type="OrthoDB" id="9787225at2"/>
<proteinExistence type="inferred from homology"/>
<keyword evidence="7 9" id="KW-0573">Peptidoglycan synthesis</keyword>
<keyword evidence="6 9" id="KW-0133">Cell shape</keyword>
<keyword evidence="5" id="KW-0378">Hydrolase</keyword>
<keyword evidence="8 9" id="KW-0961">Cell wall biogenesis/degradation</keyword>
<evidence type="ECO:0000256" key="6">
    <source>
        <dbReference type="ARBA" id="ARBA00022960"/>
    </source>
</evidence>
<keyword evidence="4" id="KW-0808">Transferase</keyword>
<dbReference type="PROSITE" id="PS52029">
    <property type="entry name" value="LD_TPASE"/>
    <property type="match status" value="1"/>
</dbReference>
<evidence type="ECO:0000256" key="8">
    <source>
        <dbReference type="ARBA" id="ARBA00023316"/>
    </source>
</evidence>
<protein>
    <recommendedName>
        <fullName evidence="10">L,D-TPase catalytic domain-containing protein</fullName>
    </recommendedName>
</protein>
<evidence type="ECO:0000256" key="4">
    <source>
        <dbReference type="ARBA" id="ARBA00022679"/>
    </source>
</evidence>
<evidence type="ECO:0000256" key="9">
    <source>
        <dbReference type="PROSITE-ProRule" id="PRU01373"/>
    </source>
</evidence>
<dbReference type="SUPFAM" id="SSF141523">
    <property type="entry name" value="L,D-transpeptidase catalytic domain-like"/>
    <property type="match status" value="1"/>
</dbReference>
<gene>
    <name evidence="11" type="ORF">THSYN_27745</name>
</gene>
<evidence type="ECO:0000259" key="10">
    <source>
        <dbReference type="PROSITE" id="PS52029"/>
    </source>
</evidence>
<dbReference type="GO" id="GO:0016757">
    <property type="term" value="F:glycosyltransferase activity"/>
    <property type="evidence" value="ECO:0007669"/>
    <property type="project" value="UniProtKB-KW"/>
</dbReference>
<name>A0A2K8UFM6_9GAMM</name>
<keyword evidence="12" id="KW-1185">Reference proteome</keyword>
<dbReference type="GO" id="GO:0018104">
    <property type="term" value="P:peptidoglycan-protein cross-linking"/>
    <property type="evidence" value="ECO:0007669"/>
    <property type="project" value="TreeGrafter"/>
</dbReference>
<reference evidence="11 12" key="1">
    <citation type="submission" date="2017-03" db="EMBL/GenBank/DDBJ databases">
        <title>Complete genome sequence of Candidatus 'Thiodictyon syntrophicum' sp. nov. strain Cad16T, a photolithoautotroph purple sulfur bacterium isolated from an alpine meromictic lake.</title>
        <authorList>
            <person name="Luedin S.M."/>
            <person name="Pothier J.F."/>
            <person name="Danza F."/>
            <person name="Storelli N."/>
            <person name="Wittwer M."/>
            <person name="Tonolla M."/>
        </authorList>
    </citation>
    <scope>NUCLEOTIDE SEQUENCE [LARGE SCALE GENOMIC DNA]</scope>
    <source>
        <strain evidence="11 12">Cad16T</strain>
    </source>
</reference>
<feature type="domain" description="L,D-TPase catalytic" evidence="10">
    <location>
        <begin position="113"/>
        <end position="249"/>
    </location>
</feature>
<organism evidence="11 12">
    <name type="scientific">Candidatus Thiodictyon syntrophicum</name>
    <dbReference type="NCBI Taxonomy" id="1166950"/>
    <lineage>
        <taxon>Bacteria</taxon>
        <taxon>Pseudomonadati</taxon>
        <taxon>Pseudomonadota</taxon>
        <taxon>Gammaproteobacteria</taxon>
        <taxon>Chromatiales</taxon>
        <taxon>Chromatiaceae</taxon>
        <taxon>Thiodictyon</taxon>
    </lineage>
</organism>
<dbReference type="GO" id="GO:0071972">
    <property type="term" value="F:peptidoglycan L,D-transpeptidase activity"/>
    <property type="evidence" value="ECO:0007669"/>
    <property type="project" value="TreeGrafter"/>
</dbReference>
<sequence length="328" mass="35795">MKSKAESSWGRQRSRGFTRAALAGAVALALGLARAPGVLADTFKFAHPGDSVVGVAFYVKSRKHDTLLDIGRQNQLGYQDMDQANPKVDMWVPGDHAEVLIPSLYVLPNTPRTGLVLNRPEMRLYYYPPGRPDEVQSYPISIGREGWSTPLGTFSVATKVKDPTWTPPASIRAEHAAKGDILPAVVPAGPDNPLGPYAMRLSIPGYLIHGTNKPWGLGMQVSHGCIRMNNEGIIELFPQVATGTTVTIVDQPYKLGWLGDDLYLEVHIDDEGKRKTARSVIPDSVANAQGLQLDWKAVERAVAENTGLPQLVGSRRSSADRLHLDMIF</sequence>
<dbReference type="UniPathway" id="UPA00219"/>
<evidence type="ECO:0000256" key="5">
    <source>
        <dbReference type="ARBA" id="ARBA00022801"/>
    </source>
</evidence>
<dbReference type="PANTHER" id="PTHR30582">
    <property type="entry name" value="L,D-TRANSPEPTIDASE"/>
    <property type="match status" value="1"/>
</dbReference>
<dbReference type="Gene3D" id="2.40.440.10">
    <property type="entry name" value="L,D-transpeptidase catalytic domain-like"/>
    <property type="match status" value="1"/>
</dbReference>
<dbReference type="EMBL" id="CP020370">
    <property type="protein sequence ID" value="AUB84356.1"/>
    <property type="molecule type" value="Genomic_DNA"/>
</dbReference>
<dbReference type="GO" id="GO:0005576">
    <property type="term" value="C:extracellular region"/>
    <property type="evidence" value="ECO:0007669"/>
    <property type="project" value="TreeGrafter"/>
</dbReference>
<accession>A0A2K8UFM6</accession>
<evidence type="ECO:0000256" key="2">
    <source>
        <dbReference type="ARBA" id="ARBA00005992"/>
    </source>
</evidence>
<dbReference type="Proteomes" id="UP000232638">
    <property type="component" value="Chromosome"/>
</dbReference>